<evidence type="ECO:0000313" key="2">
    <source>
        <dbReference type="EMBL" id="CAH0381713.1"/>
    </source>
</evidence>
<reference evidence="2" key="1">
    <citation type="submission" date="2021-12" db="EMBL/GenBank/DDBJ databases">
        <authorList>
            <person name="King R."/>
        </authorList>
    </citation>
    <scope>NUCLEOTIDE SEQUENCE</scope>
</reference>
<dbReference type="AlphaFoldDB" id="A0A9P0EW77"/>
<feature type="compositionally biased region" description="Polar residues" evidence="1">
    <location>
        <begin position="1"/>
        <end position="51"/>
    </location>
</feature>
<dbReference type="EMBL" id="OU963862">
    <property type="protein sequence ID" value="CAH0381713.1"/>
    <property type="molecule type" value="Genomic_DNA"/>
</dbReference>
<name>A0A9P0EW77_BEMTA</name>
<gene>
    <name evidence="2" type="ORF">BEMITA_LOCUS1333</name>
</gene>
<proteinExistence type="predicted"/>
<evidence type="ECO:0000313" key="3">
    <source>
        <dbReference type="Proteomes" id="UP001152759"/>
    </source>
</evidence>
<organism evidence="2 3">
    <name type="scientific">Bemisia tabaci</name>
    <name type="common">Sweetpotato whitefly</name>
    <name type="synonym">Aleurodes tabaci</name>
    <dbReference type="NCBI Taxonomy" id="7038"/>
    <lineage>
        <taxon>Eukaryota</taxon>
        <taxon>Metazoa</taxon>
        <taxon>Ecdysozoa</taxon>
        <taxon>Arthropoda</taxon>
        <taxon>Hexapoda</taxon>
        <taxon>Insecta</taxon>
        <taxon>Pterygota</taxon>
        <taxon>Neoptera</taxon>
        <taxon>Paraneoptera</taxon>
        <taxon>Hemiptera</taxon>
        <taxon>Sternorrhyncha</taxon>
        <taxon>Aleyrodoidea</taxon>
        <taxon>Aleyrodidae</taxon>
        <taxon>Aleyrodinae</taxon>
        <taxon>Bemisia</taxon>
    </lineage>
</organism>
<protein>
    <submittedName>
        <fullName evidence="2">Uncharacterized protein</fullName>
    </submittedName>
</protein>
<evidence type="ECO:0000256" key="1">
    <source>
        <dbReference type="SAM" id="MobiDB-lite"/>
    </source>
</evidence>
<dbReference type="Proteomes" id="UP001152759">
    <property type="component" value="Chromosome 1"/>
</dbReference>
<accession>A0A9P0EW77</accession>
<feature type="region of interest" description="Disordered" evidence="1">
    <location>
        <begin position="1"/>
        <end position="54"/>
    </location>
</feature>
<keyword evidence="3" id="KW-1185">Reference proteome</keyword>
<sequence>MVRSFSQWTKTLSFPSRLSPQKHPGSSPSVISNNMTPTPSKDRSTPISTTPDQKRLYILANPSHFLSRNPGSAAVTFE</sequence>